<name>A0A0W8EF41_9ZZZZ</name>
<reference evidence="2" key="1">
    <citation type="journal article" date="2015" name="Proc. Natl. Acad. Sci. U.S.A.">
        <title>Networks of energetic and metabolic interactions define dynamics in microbial communities.</title>
        <authorList>
            <person name="Embree M."/>
            <person name="Liu J.K."/>
            <person name="Al-Bassam M.M."/>
            <person name="Zengler K."/>
        </authorList>
    </citation>
    <scope>NUCLEOTIDE SEQUENCE</scope>
</reference>
<organism evidence="2">
    <name type="scientific">hydrocarbon metagenome</name>
    <dbReference type="NCBI Taxonomy" id="938273"/>
    <lineage>
        <taxon>unclassified sequences</taxon>
        <taxon>metagenomes</taxon>
        <taxon>ecological metagenomes</taxon>
    </lineage>
</organism>
<proteinExistence type="predicted"/>
<dbReference type="EMBL" id="LNQE01001763">
    <property type="protein sequence ID" value="KUG07153.1"/>
    <property type="molecule type" value="Genomic_DNA"/>
</dbReference>
<dbReference type="AlphaFoldDB" id="A0A0W8EF41"/>
<evidence type="ECO:0000313" key="2">
    <source>
        <dbReference type="EMBL" id="KUG07153.1"/>
    </source>
</evidence>
<gene>
    <name evidence="2" type="ORF">ASZ90_016723</name>
</gene>
<accession>A0A0W8EF41</accession>
<protein>
    <submittedName>
        <fullName evidence="2">Uncharacterized protein</fullName>
    </submittedName>
</protein>
<comment type="caution">
    <text evidence="2">The sequence shown here is derived from an EMBL/GenBank/DDBJ whole genome shotgun (WGS) entry which is preliminary data.</text>
</comment>
<evidence type="ECO:0000256" key="1">
    <source>
        <dbReference type="SAM" id="MobiDB-lite"/>
    </source>
</evidence>
<feature type="region of interest" description="Disordered" evidence="1">
    <location>
        <begin position="45"/>
        <end position="78"/>
    </location>
</feature>
<sequence>MITPTLTITIPFFGYKGDRSDFSDESMPVFSTAVTSWCRAQRMPWEKKHDAPVSGTPGEERASGGIRHHHHHPHPGTLLDHLIPGSSRVCMVS</sequence>